<name>A0A2G1UN83_9GAMM</name>
<organism evidence="6 7">
    <name type="scientific">Marinobacter profundi</name>
    <dbReference type="NCBI Taxonomy" id="2666256"/>
    <lineage>
        <taxon>Bacteria</taxon>
        <taxon>Pseudomonadati</taxon>
        <taxon>Pseudomonadota</taxon>
        <taxon>Gammaproteobacteria</taxon>
        <taxon>Pseudomonadales</taxon>
        <taxon>Marinobacteraceae</taxon>
        <taxon>Marinobacter</taxon>
    </lineage>
</organism>
<proteinExistence type="predicted"/>
<dbReference type="InterPro" id="IPR019903">
    <property type="entry name" value="RIC_family"/>
</dbReference>
<dbReference type="Pfam" id="PF01814">
    <property type="entry name" value="Hemerythrin"/>
    <property type="match status" value="1"/>
</dbReference>
<dbReference type="Gene3D" id="1.20.120.520">
    <property type="entry name" value="nmb1532 protein domain like"/>
    <property type="match status" value="1"/>
</dbReference>
<dbReference type="CDD" id="cd12108">
    <property type="entry name" value="Hr-like"/>
    <property type="match status" value="1"/>
</dbReference>
<dbReference type="PANTHER" id="PTHR36438">
    <property type="entry name" value="IRON-SULFUR CLUSTER REPAIR PROTEIN YTFE"/>
    <property type="match status" value="1"/>
</dbReference>
<comment type="caution">
    <text evidence="6">The sequence shown here is derived from an EMBL/GenBank/DDBJ whole genome shotgun (WGS) entry which is preliminary data.</text>
</comment>
<gene>
    <name evidence="6" type="ORF">CLH61_06940</name>
</gene>
<keyword evidence="4" id="KW-0408">Iron</keyword>
<dbReference type="Pfam" id="PF04405">
    <property type="entry name" value="ScdA_N"/>
    <property type="match status" value="1"/>
</dbReference>
<evidence type="ECO:0000256" key="2">
    <source>
        <dbReference type="ARBA" id="ARBA00022490"/>
    </source>
</evidence>
<dbReference type="GO" id="GO:0005737">
    <property type="term" value="C:cytoplasm"/>
    <property type="evidence" value="ECO:0007669"/>
    <property type="project" value="UniProtKB-SubCell"/>
</dbReference>
<dbReference type="InterPro" id="IPR012312">
    <property type="entry name" value="Hemerythrin-like"/>
</dbReference>
<keyword evidence="2" id="KW-0963">Cytoplasm</keyword>
<dbReference type="PANTHER" id="PTHR36438:SF1">
    <property type="entry name" value="IRON-SULFUR CLUSTER REPAIR PROTEIN YTFE"/>
    <property type="match status" value="1"/>
</dbReference>
<evidence type="ECO:0000313" key="7">
    <source>
        <dbReference type="Proteomes" id="UP000231409"/>
    </source>
</evidence>
<dbReference type="AlphaFoldDB" id="A0A2G1UN83"/>
<evidence type="ECO:0000256" key="1">
    <source>
        <dbReference type="ARBA" id="ARBA00004496"/>
    </source>
</evidence>
<dbReference type="NCBIfam" id="TIGR03652">
    <property type="entry name" value="FeS_repair_RIC"/>
    <property type="match status" value="1"/>
</dbReference>
<dbReference type="EMBL" id="NTFH01000005">
    <property type="protein sequence ID" value="PHQ15869.1"/>
    <property type="molecule type" value="Genomic_DNA"/>
</dbReference>
<feature type="domain" description="Hemerythrin-like" evidence="5">
    <location>
        <begin position="78"/>
        <end position="216"/>
    </location>
</feature>
<comment type="subcellular location">
    <subcellularLocation>
        <location evidence="1">Cytoplasm</location>
    </subcellularLocation>
</comment>
<keyword evidence="7" id="KW-1185">Reference proteome</keyword>
<accession>A0A2G1UN83</accession>
<sequence>MTTLNRTLGEIARDLPGATGIFHQYKLDFCCGGDITLEAAAAKRGVDGAMIAASLDALRERSQAADSLAGAPNEELIEHILNRFHDVHREQLPELIRLAQRVERVHGNRPDCPAGLAAQLENMLAELESHMAKEEQILFPMIARGMAGMAAAPVAVMRHEHDDHGAALEGVLALTNDITLPADACNTWRALYLGLATFRDDLMEHIHLENNVLFNRIDGRMGGADRG</sequence>
<dbReference type="RefSeq" id="WP_099613973.1">
    <property type="nucleotide sequence ID" value="NZ_KZ319369.1"/>
</dbReference>
<protein>
    <submittedName>
        <fullName evidence="6">Iron-sulfur cluster repair di-iron protein</fullName>
    </submittedName>
</protein>
<evidence type="ECO:0000256" key="3">
    <source>
        <dbReference type="ARBA" id="ARBA00022723"/>
    </source>
</evidence>
<dbReference type="NCBIfam" id="NF008221">
    <property type="entry name" value="PRK10992.1"/>
    <property type="match status" value="1"/>
</dbReference>
<reference evidence="6 7" key="1">
    <citation type="submission" date="2017-09" db="EMBL/GenBank/DDBJ databases">
        <title>The draft genome sequences of Marinobacter sp. PWS21.</title>
        <authorList>
            <person name="Cao J."/>
        </authorList>
    </citation>
    <scope>NUCLEOTIDE SEQUENCE [LARGE SCALE GENOMIC DNA]</scope>
    <source>
        <strain evidence="6 7">PWS21</strain>
    </source>
</reference>
<dbReference type="Proteomes" id="UP000231409">
    <property type="component" value="Unassembled WGS sequence"/>
</dbReference>
<evidence type="ECO:0000259" key="5">
    <source>
        <dbReference type="Pfam" id="PF01814"/>
    </source>
</evidence>
<evidence type="ECO:0000313" key="6">
    <source>
        <dbReference type="EMBL" id="PHQ15869.1"/>
    </source>
</evidence>
<keyword evidence="3" id="KW-0479">Metal-binding</keyword>
<dbReference type="GO" id="GO:0046872">
    <property type="term" value="F:metal ion binding"/>
    <property type="evidence" value="ECO:0007669"/>
    <property type="project" value="UniProtKB-KW"/>
</dbReference>
<evidence type="ECO:0000256" key="4">
    <source>
        <dbReference type="ARBA" id="ARBA00023004"/>
    </source>
</evidence>